<dbReference type="EMBL" id="JAMQOM010000003">
    <property type="protein sequence ID" value="MDS0221409.1"/>
    <property type="molecule type" value="Genomic_DNA"/>
</dbReference>
<comment type="caution">
    <text evidence="2">The sequence shown here is derived from an EMBL/GenBank/DDBJ whole genome shotgun (WGS) entry which is preliminary data.</text>
</comment>
<evidence type="ECO:0000256" key="1">
    <source>
        <dbReference type="SAM" id="MobiDB-lite"/>
    </source>
</evidence>
<reference evidence="2 3" key="1">
    <citation type="submission" date="2022-06" db="EMBL/GenBank/DDBJ databases">
        <title>Haloarcula sp. a new haloarchaeum isolate from saline soil.</title>
        <authorList>
            <person name="Strakova D."/>
            <person name="Galisteo C."/>
            <person name="Sanchez-Porro C."/>
            <person name="Ventosa A."/>
        </authorList>
    </citation>
    <scope>NUCLEOTIDE SEQUENCE [LARGE SCALE GENOMIC DNA]</scope>
    <source>
        <strain evidence="2 3">S1AR25-5A</strain>
    </source>
</reference>
<name>A0AAE4EXW4_9EURY</name>
<dbReference type="Gene3D" id="3.90.920.10">
    <property type="entry name" value="DNA primase, PRIM domain"/>
    <property type="match status" value="1"/>
</dbReference>
<evidence type="ECO:0000313" key="2">
    <source>
        <dbReference type="EMBL" id="MDS0221409.1"/>
    </source>
</evidence>
<feature type="compositionally biased region" description="Polar residues" evidence="1">
    <location>
        <begin position="463"/>
        <end position="475"/>
    </location>
</feature>
<evidence type="ECO:0000313" key="3">
    <source>
        <dbReference type="Proteomes" id="UP001253439"/>
    </source>
</evidence>
<dbReference type="SUPFAM" id="SSF56747">
    <property type="entry name" value="Prim-pol domain"/>
    <property type="match status" value="1"/>
</dbReference>
<organism evidence="2 3">
    <name type="scientific">Haloarcula terrestris</name>
    <dbReference type="NCBI Taxonomy" id="2950533"/>
    <lineage>
        <taxon>Archaea</taxon>
        <taxon>Methanobacteriati</taxon>
        <taxon>Methanobacteriota</taxon>
        <taxon>Stenosarchaea group</taxon>
        <taxon>Halobacteria</taxon>
        <taxon>Halobacteriales</taxon>
        <taxon>Haloarculaceae</taxon>
        <taxon>Haloarcula</taxon>
    </lineage>
</organism>
<feature type="region of interest" description="Disordered" evidence="1">
    <location>
        <begin position="442"/>
        <end position="477"/>
    </location>
</feature>
<keyword evidence="3" id="KW-1185">Reference proteome</keyword>
<evidence type="ECO:0008006" key="4">
    <source>
        <dbReference type="Google" id="ProtNLM"/>
    </source>
</evidence>
<proteinExistence type="predicted"/>
<gene>
    <name evidence="2" type="ORF">NDI54_08615</name>
</gene>
<accession>A0AAE4EXW4</accession>
<dbReference type="RefSeq" id="WP_310896058.1">
    <property type="nucleotide sequence ID" value="NZ_JAMQOM010000003.1"/>
</dbReference>
<dbReference type="Proteomes" id="UP001253439">
    <property type="component" value="Unassembled WGS sequence"/>
</dbReference>
<dbReference type="AlphaFoldDB" id="A0AAE4EXW4"/>
<protein>
    <recommendedName>
        <fullName evidence="4">DNA primase small subunit</fullName>
    </recommendedName>
</protein>
<sequence length="547" mass="62037">MSKSGSNNASNSTLTKTIPDEWEHIPCIQYGFPDDKGPTRAPKLRTIFESIPNDAETASPVYLLSREQYERQSDFESGYEVKGYTSIATELQDECEADDRVFYPVHIESDVYHEEGPATLIEWFCEFVEDYLGVPFHTCTLYFSGNRSIHVHVPRFVSGEDQRERLKELAEMFCTDNGAELDCGLYYAKRLFRLPSVEHANTGLRKVEIKPDWGRDRIFRETNEATPVIPESYEAVLRNVFTTHRSLTVDSQTTLDPPYDLFRVLNSEKTVLEFKSDERDIGTPLIEQEQYPNNPADTIKWLQYNAKEFSPYALAKGDSRSVAVLEVKGSPFSRKEVTGGSYGRPVYVLIPAFFYGARGCAGEEFIKDHEHAPLQLSKTDYTKWTYQPGDHVVIIGGKSGSSIIFQASSQQASDLGLILTGEDGCRQDALHYLENEGYNTGKSGSSVKAPTLKRKRKFRRSETSQWKQNTESAKLQHQAEHDGIETLSHIELSNVANRLLTIGGWSLAWGWCETQFGDQFDLEVTWKHLKGIVEYYDIPAVVPPKPR</sequence>